<dbReference type="EMBL" id="CP056775">
    <property type="protein sequence ID" value="QRR03149.1"/>
    <property type="molecule type" value="Genomic_DNA"/>
</dbReference>
<dbReference type="Gene3D" id="3.40.30.10">
    <property type="entry name" value="Glutaredoxin"/>
    <property type="match status" value="1"/>
</dbReference>
<dbReference type="Proteomes" id="UP000612680">
    <property type="component" value="Chromosome"/>
</dbReference>
<reference evidence="1 2" key="1">
    <citation type="submission" date="2020-06" db="EMBL/GenBank/DDBJ databases">
        <title>Dyadobacter sandarakinus sp. nov., isolated from the soil of the Arctic Yellow River Station.</title>
        <authorList>
            <person name="Zhang Y."/>
            <person name="Peng F."/>
        </authorList>
    </citation>
    <scope>NUCLEOTIDE SEQUENCE [LARGE SCALE GENOMIC DNA]</scope>
    <source>
        <strain evidence="1 2">Q3-56</strain>
    </source>
</reference>
<evidence type="ECO:0008006" key="3">
    <source>
        <dbReference type="Google" id="ProtNLM"/>
    </source>
</evidence>
<evidence type="ECO:0000313" key="1">
    <source>
        <dbReference type="EMBL" id="QRR03149.1"/>
    </source>
</evidence>
<evidence type="ECO:0000313" key="2">
    <source>
        <dbReference type="Proteomes" id="UP000612680"/>
    </source>
</evidence>
<organism evidence="1 2">
    <name type="scientific">Dyadobacter sandarakinus</name>
    <dbReference type="NCBI Taxonomy" id="2747268"/>
    <lineage>
        <taxon>Bacteria</taxon>
        <taxon>Pseudomonadati</taxon>
        <taxon>Bacteroidota</taxon>
        <taxon>Cytophagia</taxon>
        <taxon>Cytophagales</taxon>
        <taxon>Spirosomataceae</taxon>
        <taxon>Dyadobacter</taxon>
    </lineage>
</organism>
<dbReference type="RefSeq" id="WP_204658808.1">
    <property type="nucleotide sequence ID" value="NZ_CP056775.1"/>
</dbReference>
<dbReference type="InterPro" id="IPR036249">
    <property type="entry name" value="Thioredoxin-like_sf"/>
</dbReference>
<name>A0ABX7IB33_9BACT</name>
<accession>A0ABX7IB33</accession>
<keyword evidence="2" id="KW-1185">Reference proteome</keyword>
<dbReference type="SUPFAM" id="SSF52833">
    <property type="entry name" value="Thioredoxin-like"/>
    <property type="match status" value="1"/>
</dbReference>
<protein>
    <recommendedName>
        <fullName evidence="3">Protein SCO1/2</fullName>
    </recommendedName>
</protein>
<sequence>MVIPAFVFAFLQFFGTNHYNLPYFVPERNEGGQVVMSKGDTVFRKLNVISLNNNLSSFELAGKLTVVHFLPQTCEDSCELVLAQLERIAVLENAIPELNLLTLTYSQENSDRIREKADVAGWHTLRGSEQDITSWLSSNVQDAEMPEKKLVLFDYQGYVRGLYNALDAAEIDRLMAEIKILNYEKRKKQEE</sequence>
<proteinExistence type="predicted"/>
<gene>
    <name evidence="1" type="ORF">HWI92_20640</name>
</gene>